<evidence type="ECO:0000313" key="1">
    <source>
        <dbReference type="EMBL" id="KAB1441182.1"/>
    </source>
</evidence>
<protein>
    <submittedName>
        <fullName evidence="1">Uncharacterized protein</fullName>
    </submittedName>
</protein>
<dbReference type="Proteomes" id="UP000438699">
    <property type="component" value="Unassembled WGS sequence"/>
</dbReference>
<gene>
    <name evidence="1" type="ORF">F8A88_12175</name>
</gene>
<evidence type="ECO:0000313" key="2">
    <source>
        <dbReference type="Proteomes" id="UP000438699"/>
    </source>
</evidence>
<keyword evidence="2" id="KW-1185">Reference proteome</keyword>
<dbReference type="OrthoDB" id="5470220at2"/>
<dbReference type="AlphaFoldDB" id="A0A6N6N1D0"/>
<dbReference type="EMBL" id="WAIE01000005">
    <property type="protein sequence ID" value="KAB1441182.1"/>
    <property type="molecule type" value="Genomic_DNA"/>
</dbReference>
<reference evidence="1 2" key="1">
    <citation type="journal article" date="2017" name="Int. J. Syst. Evol. Microbiol.">
        <title>Desulfovibrio senegalensis sp. nov., a mesophilic sulfate reducer isolated from marine sediment.</title>
        <authorList>
            <person name="Thioye A."/>
            <person name="Gam Z.B.A."/>
            <person name="Mbengue M."/>
            <person name="Cayol J.L."/>
            <person name="Joseph-Bartoli M."/>
            <person name="Toure-Kane C."/>
            <person name="Labat M."/>
        </authorList>
    </citation>
    <scope>NUCLEOTIDE SEQUENCE [LARGE SCALE GENOMIC DNA]</scope>
    <source>
        <strain evidence="1 2">DSM 101509</strain>
    </source>
</reference>
<accession>A0A6N6N1D0</accession>
<dbReference type="RefSeq" id="WP_151151437.1">
    <property type="nucleotide sequence ID" value="NZ_WAIE01000005.1"/>
</dbReference>
<organism evidence="1 2">
    <name type="scientific">Pseudodesulfovibrio senegalensis</name>
    <dbReference type="NCBI Taxonomy" id="1721087"/>
    <lineage>
        <taxon>Bacteria</taxon>
        <taxon>Pseudomonadati</taxon>
        <taxon>Thermodesulfobacteriota</taxon>
        <taxon>Desulfovibrionia</taxon>
        <taxon>Desulfovibrionales</taxon>
        <taxon>Desulfovibrionaceae</taxon>
    </lineage>
</organism>
<name>A0A6N6N1D0_9BACT</name>
<proteinExistence type="predicted"/>
<sequence length="242" mass="27409">MLPGSLGEERRALLGEYYLERAGKYVQGYRKIGTKNITREGEDGISLTMDVTVNRRALRSSLQRLGVYFTTLKPIAATFRSQDQLGQEDLDTLKSLMLLSGVERGLDVLPEFSLQREGDKLWRGVLVTQGHHWTAVKNEIAEVWFDLWGRYFETRAVAESSSGSTRLRVNGWFTPDGVHDFDKILQSWDSAVQDVELVEMEMLPAGVSAVWDIRVVNLALLRSRLDAFLPERGLNYGVDVQE</sequence>
<comment type="caution">
    <text evidence="1">The sequence shown here is derived from an EMBL/GenBank/DDBJ whole genome shotgun (WGS) entry which is preliminary data.</text>
</comment>